<dbReference type="AlphaFoldDB" id="A0AAV4J334"/>
<gene>
    <name evidence="2" type="ORF">ElyMa_003178900</name>
</gene>
<accession>A0AAV4J334</accession>
<protein>
    <submittedName>
        <fullName evidence="2">Uncharacterized protein</fullName>
    </submittedName>
</protein>
<dbReference type="Proteomes" id="UP000762676">
    <property type="component" value="Unassembled WGS sequence"/>
</dbReference>
<evidence type="ECO:0000313" key="2">
    <source>
        <dbReference type="EMBL" id="GFS15096.1"/>
    </source>
</evidence>
<evidence type="ECO:0000313" key="3">
    <source>
        <dbReference type="Proteomes" id="UP000762676"/>
    </source>
</evidence>
<sequence>MLHSKLNPLQGSDMLGQHGEDSVDDSDEDAETYSVCVNSFSPNVIRDVLFQLVGSDLQGHFQGDLQRGQTRRRYDDQDSRSDQSASDWGF</sequence>
<evidence type="ECO:0000256" key="1">
    <source>
        <dbReference type="SAM" id="MobiDB-lite"/>
    </source>
</evidence>
<feature type="region of interest" description="Disordered" evidence="1">
    <location>
        <begin position="1"/>
        <end position="31"/>
    </location>
</feature>
<dbReference type="EMBL" id="BMAT01006563">
    <property type="protein sequence ID" value="GFS15096.1"/>
    <property type="molecule type" value="Genomic_DNA"/>
</dbReference>
<reference evidence="2 3" key="1">
    <citation type="journal article" date="2021" name="Elife">
        <title>Chloroplast acquisition without the gene transfer in kleptoplastic sea slugs, Plakobranchus ocellatus.</title>
        <authorList>
            <person name="Maeda T."/>
            <person name="Takahashi S."/>
            <person name="Yoshida T."/>
            <person name="Shimamura S."/>
            <person name="Takaki Y."/>
            <person name="Nagai Y."/>
            <person name="Toyoda A."/>
            <person name="Suzuki Y."/>
            <person name="Arimoto A."/>
            <person name="Ishii H."/>
            <person name="Satoh N."/>
            <person name="Nishiyama T."/>
            <person name="Hasebe M."/>
            <person name="Maruyama T."/>
            <person name="Minagawa J."/>
            <person name="Obokata J."/>
            <person name="Shigenobu S."/>
        </authorList>
    </citation>
    <scope>NUCLEOTIDE SEQUENCE [LARGE SCALE GENOMIC DNA]</scope>
</reference>
<feature type="region of interest" description="Disordered" evidence="1">
    <location>
        <begin position="61"/>
        <end position="90"/>
    </location>
</feature>
<name>A0AAV4J334_9GAST</name>
<organism evidence="2 3">
    <name type="scientific">Elysia marginata</name>
    <dbReference type="NCBI Taxonomy" id="1093978"/>
    <lineage>
        <taxon>Eukaryota</taxon>
        <taxon>Metazoa</taxon>
        <taxon>Spiralia</taxon>
        <taxon>Lophotrochozoa</taxon>
        <taxon>Mollusca</taxon>
        <taxon>Gastropoda</taxon>
        <taxon>Heterobranchia</taxon>
        <taxon>Euthyneura</taxon>
        <taxon>Panpulmonata</taxon>
        <taxon>Sacoglossa</taxon>
        <taxon>Placobranchoidea</taxon>
        <taxon>Plakobranchidae</taxon>
        <taxon>Elysia</taxon>
    </lineage>
</organism>
<feature type="compositionally biased region" description="Basic and acidic residues" evidence="1">
    <location>
        <begin position="72"/>
        <end position="81"/>
    </location>
</feature>
<proteinExistence type="predicted"/>
<keyword evidence="3" id="KW-1185">Reference proteome</keyword>
<comment type="caution">
    <text evidence="2">The sequence shown here is derived from an EMBL/GenBank/DDBJ whole genome shotgun (WGS) entry which is preliminary data.</text>
</comment>
<feature type="compositionally biased region" description="Acidic residues" evidence="1">
    <location>
        <begin position="22"/>
        <end position="31"/>
    </location>
</feature>